<evidence type="ECO:0000256" key="1">
    <source>
        <dbReference type="SAM" id="SignalP"/>
    </source>
</evidence>
<comment type="caution">
    <text evidence="2">The sequence shown here is derived from an EMBL/GenBank/DDBJ whole genome shotgun (WGS) entry which is preliminary data.</text>
</comment>
<dbReference type="InterPro" id="IPR006311">
    <property type="entry name" value="TAT_signal"/>
</dbReference>
<dbReference type="Proteomes" id="UP000537161">
    <property type="component" value="Unassembled WGS sequence"/>
</dbReference>
<keyword evidence="2" id="KW-0378">Hydrolase</keyword>
<dbReference type="PANTHER" id="PTHR10443">
    <property type="entry name" value="MICROSOMAL DIPEPTIDASE"/>
    <property type="match status" value="1"/>
</dbReference>
<evidence type="ECO:0000313" key="2">
    <source>
        <dbReference type="EMBL" id="MBB5705576.1"/>
    </source>
</evidence>
<dbReference type="PROSITE" id="PS51318">
    <property type="entry name" value="TAT"/>
    <property type="match status" value="1"/>
</dbReference>
<keyword evidence="2" id="KW-0645">Protease</keyword>
<accession>A0A7W9B404</accession>
<keyword evidence="2" id="KW-0224">Dipeptidase</keyword>
<proteinExistence type="predicted"/>
<dbReference type="Pfam" id="PF01244">
    <property type="entry name" value="Peptidase_M19"/>
    <property type="match status" value="1"/>
</dbReference>
<keyword evidence="1" id="KW-0732">Signal</keyword>
<keyword evidence="3" id="KW-1185">Reference proteome</keyword>
<dbReference type="PROSITE" id="PS51365">
    <property type="entry name" value="RENAL_DIPEPTIDASE_2"/>
    <property type="match status" value="1"/>
</dbReference>
<dbReference type="InterPro" id="IPR008257">
    <property type="entry name" value="Pept_M19"/>
</dbReference>
<dbReference type="GO" id="GO:0006508">
    <property type="term" value="P:proteolysis"/>
    <property type="evidence" value="ECO:0007669"/>
    <property type="project" value="InterPro"/>
</dbReference>
<dbReference type="EC" id="3.4.13.19" evidence="2"/>
<dbReference type="GO" id="GO:0070573">
    <property type="term" value="F:metallodipeptidase activity"/>
    <property type="evidence" value="ECO:0007669"/>
    <property type="project" value="InterPro"/>
</dbReference>
<name>A0A7W9B404_9SPHN</name>
<evidence type="ECO:0000313" key="3">
    <source>
        <dbReference type="Proteomes" id="UP000537161"/>
    </source>
</evidence>
<sequence>MLLSRRQAICGAGAAIAAPLAAPYVARAHFQINPATNRVYSKRAIELVQRAVVIDMLAPIKIDFSPEYYAKALSEKEAADFRASGITAIHHAVGLGGPTAKEQALSFFAIWGNFVARNSHVFTGVDKFADILRAKRDGKVAVIMGLQNADHFLRPADVKTFYQIGQRCAQLTYNSQNRIGSGSTDRVDGGVSDFGARIIEAMNAVGMLVDVSHSGDRTTLDAIDISAKPIAITHSNCRALIDHPRVKTDEAIKALAAKGGVMGITGVRNFVSKTDPTTIVNYVDHIDHVVKLVGIDHVGIGTDSDLYGYDDTSPEMNKMLRGAYKDSYAFREKIDIDGFDHPLKMFDLTEELLRRDYSDANILAVLGGNFQRLLTATWGG</sequence>
<dbReference type="AlphaFoldDB" id="A0A7W9B404"/>
<gene>
    <name evidence="2" type="ORF">FHR21_000909</name>
</gene>
<feature type="signal peptide" evidence="1">
    <location>
        <begin position="1"/>
        <end position="17"/>
    </location>
</feature>
<reference evidence="2 3" key="1">
    <citation type="submission" date="2020-08" db="EMBL/GenBank/DDBJ databases">
        <title>Genomic Encyclopedia of Type Strains, Phase IV (KMG-IV): sequencing the most valuable type-strain genomes for metagenomic binning, comparative biology and taxonomic classification.</title>
        <authorList>
            <person name="Goeker M."/>
        </authorList>
    </citation>
    <scope>NUCLEOTIDE SEQUENCE [LARGE SCALE GENOMIC DNA]</scope>
    <source>
        <strain evidence="2 3">DSM 27163</strain>
    </source>
</reference>
<dbReference type="EMBL" id="JACIJH010000002">
    <property type="protein sequence ID" value="MBB5705576.1"/>
    <property type="molecule type" value="Genomic_DNA"/>
</dbReference>
<dbReference type="Gene3D" id="3.20.20.140">
    <property type="entry name" value="Metal-dependent hydrolases"/>
    <property type="match status" value="1"/>
</dbReference>
<organism evidence="2 3">
    <name type="scientific">Sphingopyxis panaciterrulae</name>
    <dbReference type="NCBI Taxonomy" id="462372"/>
    <lineage>
        <taxon>Bacteria</taxon>
        <taxon>Pseudomonadati</taxon>
        <taxon>Pseudomonadota</taxon>
        <taxon>Alphaproteobacteria</taxon>
        <taxon>Sphingomonadales</taxon>
        <taxon>Sphingomonadaceae</taxon>
        <taxon>Sphingopyxis</taxon>
    </lineage>
</organism>
<dbReference type="RefSeq" id="WP_184095770.1">
    <property type="nucleotide sequence ID" value="NZ_JACIJH010000002.1"/>
</dbReference>
<dbReference type="SUPFAM" id="SSF51556">
    <property type="entry name" value="Metallo-dependent hydrolases"/>
    <property type="match status" value="1"/>
</dbReference>
<dbReference type="PANTHER" id="PTHR10443:SF12">
    <property type="entry name" value="DIPEPTIDASE"/>
    <property type="match status" value="1"/>
</dbReference>
<feature type="chain" id="PRO_5030529443" evidence="1">
    <location>
        <begin position="18"/>
        <end position="380"/>
    </location>
</feature>
<dbReference type="InterPro" id="IPR032466">
    <property type="entry name" value="Metal_Hydrolase"/>
</dbReference>
<protein>
    <submittedName>
        <fullName evidence="2">Membrane dipeptidase</fullName>
        <ecNumber evidence="2">3.4.13.19</ecNumber>
    </submittedName>
</protein>